<proteinExistence type="predicted"/>
<organism evidence="1">
    <name type="scientific">Hexamita inflata</name>
    <dbReference type="NCBI Taxonomy" id="28002"/>
    <lineage>
        <taxon>Eukaryota</taxon>
        <taxon>Metamonada</taxon>
        <taxon>Diplomonadida</taxon>
        <taxon>Hexamitidae</taxon>
        <taxon>Hexamitinae</taxon>
        <taxon>Hexamita</taxon>
    </lineage>
</organism>
<evidence type="ECO:0000313" key="2">
    <source>
        <dbReference type="EMBL" id="CAL6092223.1"/>
    </source>
</evidence>
<sequence>MIDVNCTTVPEMTVILFSGDTTFGCCTKFFQSLNCISNKFEITHCGVVIHQSAKQLIDKINSGKFKNLQPQNYQSVIADLQFDDDVLRPFVVEAHMPFVHIRPLAPQLTSYDGRMYMRVPQVNYKQMCDWESMIGVPYERNWFDMLWSTLKIDTKPDAKDLYCSELVALACIEAGLISSSTFNVVPEYLATPAKKNDILRDSYGKEIPLKIK</sequence>
<reference evidence="1" key="1">
    <citation type="submission" date="2023-06" db="EMBL/GenBank/DDBJ databases">
        <authorList>
            <person name="Kurt Z."/>
        </authorList>
    </citation>
    <scope>NUCLEOTIDE SEQUENCE</scope>
</reference>
<gene>
    <name evidence="1" type="ORF">HINF_LOCUS44141</name>
    <name evidence="2" type="ORF">HINF_LOCUS66161</name>
    <name evidence="3" type="ORF">HINF_LOCUS66656</name>
</gene>
<evidence type="ECO:0000313" key="1">
    <source>
        <dbReference type="EMBL" id="CAI9956496.1"/>
    </source>
</evidence>
<dbReference type="AlphaFoldDB" id="A0AA86QH37"/>
<evidence type="ECO:0000313" key="4">
    <source>
        <dbReference type="Proteomes" id="UP001642409"/>
    </source>
</evidence>
<accession>A0AA86QH37</accession>
<protein>
    <submittedName>
        <fullName evidence="1">Papain-like cysteine peptidase superfamily</fullName>
    </submittedName>
    <submittedName>
        <fullName evidence="2">Papain-like_cysteine peptidase superfamily</fullName>
    </submittedName>
</protein>
<dbReference type="EMBL" id="CATOUU010000874">
    <property type="protein sequence ID" value="CAI9956496.1"/>
    <property type="molecule type" value="Genomic_DNA"/>
</dbReference>
<dbReference type="Proteomes" id="UP001642409">
    <property type="component" value="Unassembled WGS sequence"/>
</dbReference>
<dbReference type="InterPro" id="IPR038765">
    <property type="entry name" value="Papain-like_cys_pep_sf"/>
</dbReference>
<name>A0AA86QH37_9EUKA</name>
<dbReference type="EMBL" id="CAXDID020000452">
    <property type="protein sequence ID" value="CAL6093034.1"/>
    <property type="molecule type" value="Genomic_DNA"/>
</dbReference>
<comment type="caution">
    <text evidence="1">The sequence shown here is derived from an EMBL/GenBank/DDBJ whole genome shotgun (WGS) entry which is preliminary data.</text>
</comment>
<evidence type="ECO:0000313" key="3">
    <source>
        <dbReference type="EMBL" id="CAL6093034.1"/>
    </source>
</evidence>
<dbReference type="EMBL" id="CAXDID020000443">
    <property type="protein sequence ID" value="CAL6092223.1"/>
    <property type="molecule type" value="Genomic_DNA"/>
</dbReference>
<dbReference type="Gene3D" id="3.90.1720.10">
    <property type="entry name" value="endopeptidase domain like (from Nostoc punctiforme)"/>
    <property type="match status" value="1"/>
</dbReference>
<dbReference type="SUPFAM" id="SSF54001">
    <property type="entry name" value="Cysteine proteinases"/>
    <property type="match status" value="1"/>
</dbReference>
<reference evidence="2 4" key="2">
    <citation type="submission" date="2024-07" db="EMBL/GenBank/DDBJ databases">
        <authorList>
            <person name="Akdeniz Z."/>
        </authorList>
    </citation>
    <scope>NUCLEOTIDE SEQUENCE [LARGE SCALE GENOMIC DNA]</scope>
</reference>
<keyword evidence="4" id="KW-1185">Reference proteome</keyword>